<keyword evidence="1" id="KW-0812">Transmembrane</keyword>
<accession>A0AA96LIX7</accession>
<dbReference type="InterPro" id="IPR007436">
    <property type="entry name" value="DUF485"/>
</dbReference>
<organism evidence="2 3">
    <name type="scientific">Paenibacillus aurantius</name>
    <dbReference type="NCBI Taxonomy" id="2918900"/>
    <lineage>
        <taxon>Bacteria</taxon>
        <taxon>Bacillati</taxon>
        <taxon>Bacillota</taxon>
        <taxon>Bacilli</taxon>
        <taxon>Bacillales</taxon>
        <taxon>Paenibacillaceae</taxon>
        <taxon>Paenibacillus</taxon>
    </lineage>
</organism>
<gene>
    <name evidence="2" type="ORF">MJA45_07440</name>
</gene>
<dbReference type="PANTHER" id="PTHR38441">
    <property type="entry name" value="INTEGRAL MEMBRANE PROTEIN-RELATED"/>
    <property type="match status" value="1"/>
</dbReference>
<protein>
    <submittedName>
        <fullName evidence="2">DUF485 domain-containing protein</fullName>
    </submittedName>
</protein>
<evidence type="ECO:0000313" key="3">
    <source>
        <dbReference type="Proteomes" id="UP001305702"/>
    </source>
</evidence>
<keyword evidence="3" id="KW-1185">Reference proteome</keyword>
<keyword evidence="1" id="KW-0472">Membrane</keyword>
<dbReference type="Pfam" id="PF04341">
    <property type="entry name" value="DUF485"/>
    <property type="match status" value="1"/>
</dbReference>
<keyword evidence="1" id="KW-1133">Transmembrane helix</keyword>
<dbReference type="EMBL" id="CP130318">
    <property type="protein sequence ID" value="WNQ12856.1"/>
    <property type="molecule type" value="Genomic_DNA"/>
</dbReference>
<sequence>MAQKGIDFTEVARSAPFRKLMSSKKRFILPWTLFFFAFYFTLPILTSYTTVLNKPAFGPVSWAWVFAFAQFLMTWALCVLYSRKAAEFDRMVQDVRRGMGR</sequence>
<dbReference type="KEGG" id="paun:MJA45_07440"/>
<reference evidence="2 3" key="1">
    <citation type="submission" date="2022-02" db="EMBL/GenBank/DDBJ databases">
        <title>Paenibacillus sp. MBLB1776 Whole Genome Shotgun Sequencing.</title>
        <authorList>
            <person name="Hwang C.Y."/>
            <person name="Cho E.-S."/>
            <person name="Seo M.-J."/>
        </authorList>
    </citation>
    <scope>NUCLEOTIDE SEQUENCE [LARGE SCALE GENOMIC DNA]</scope>
    <source>
        <strain evidence="2 3">MBLB1776</strain>
    </source>
</reference>
<evidence type="ECO:0000313" key="2">
    <source>
        <dbReference type="EMBL" id="WNQ12856.1"/>
    </source>
</evidence>
<dbReference type="Proteomes" id="UP001305702">
    <property type="component" value="Chromosome"/>
</dbReference>
<proteinExistence type="predicted"/>
<dbReference type="AlphaFoldDB" id="A0AA96LIX7"/>
<name>A0AA96LIX7_9BACL</name>
<feature type="transmembrane region" description="Helical" evidence="1">
    <location>
        <begin position="27"/>
        <end position="49"/>
    </location>
</feature>
<feature type="transmembrane region" description="Helical" evidence="1">
    <location>
        <begin position="61"/>
        <end position="81"/>
    </location>
</feature>
<dbReference type="RefSeq" id="WP_315606635.1">
    <property type="nucleotide sequence ID" value="NZ_CP130318.1"/>
</dbReference>
<evidence type="ECO:0000256" key="1">
    <source>
        <dbReference type="SAM" id="Phobius"/>
    </source>
</evidence>
<dbReference type="PANTHER" id="PTHR38441:SF1">
    <property type="entry name" value="MEMBRANE PROTEIN"/>
    <property type="match status" value="1"/>
</dbReference>